<feature type="domain" description="Protein kinase" evidence="2">
    <location>
        <begin position="55"/>
        <end position="382"/>
    </location>
</feature>
<dbReference type="InterPro" id="IPR051681">
    <property type="entry name" value="Ser/Thr_Kinases-Pseudokinases"/>
</dbReference>
<keyword evidence="1" id="KW-0175">Coiled coil</keyword>
<evidence type="ECO:0000259" key="2">
    <source>
        <dbReference type="PROSITE" id="PS50011"/>
    </source>
</evidence>
<dbReference type="EMBL" id="BDSP01000289">
    <property type="protein sequence ID" value="GAX29419.1"/>
    <property type="molecule type" value="Genomic_DNA"/>
</dbReference>
<organism evidence="3 4">
    <name type="scientific">Fistulifera solaris</name>
    <name type="common">Oleaginous diatom</name>
    <dbReference type="NCBI Taxonomy" id="1519565"/>
    <lineage>
        <taxon>Eukaryota</taxon>
        <taxon>Sar</taxon>
        <taxon>Stramenopiles</taxon>
        <taxon>Ochrophyta</taxon>
        <taxon>Bacillariophyta</taxon>
        <taxon>Bacillariophyceae</taxon>
        <taxon>Bacillariophycidae</taxon>
        <taxon>Naviculales</taxon>
        <taxon>Naviculaceae</taxon>
        <taxon>Fistulifera</taxon>
    </lineage>
</organism>
<reference evidence="3 4" key="1">
    <citation type="journal article" date="2015" name="Plant Cell">
        <title>Oil accumulation by the oleaginous diatom Fistulifera solaris as revealed by the genome and transcriptome.</title>
        <authorList>
            <person name="Tanaka T."/>
            <person name="Maeda Y."/>
            <person name="Veluchamy A."/>
            <person name="Tanaka M."/>
            <person name="Abida H."/>
            <person name="Marechal E."/>
            <person name="Bowler C."/>
            <person name="Muto M."/>
            <person name="Sunaga Y."/>
            <person name="Tanaka M."/>
            <person name="Yoshino T."/>
            <person name="Taniguchi T."/>
            <person name="Fukuda Y."/>
            <person name="Nemoto M."/>
            <person name="Matsumoto M."/>
            <person name="Wong P.S."/>
            <person name="Aburatani S."/>
            <person name="Fujibuchi W."/>
        </authorList>
    </citation>
    <scope>NUCLEOTIDE SEQUENCE [LARGE SCALE GENOMIC DNA]</scope>
    <source>
        <strain evidence="3 4">JPCC DA0580</strain>
    </source>
</reference>
<sequence length="398" mass="45262">MKAGRDITVAEAQQSQVAESVREILREVTAESPFLQNSAPTKNFSSLGLFKHSEIRTGKVLGKGAFSVVHEIVGFELEDEVSATMNFQSQRTRTKFQREAVDKSTGRARYVIKHLSEDLLKKPNEFSLAASDLAVEAAFLIRLRHKHILSLRGFPVTGLGALEDGHQGFFLILDRLDTTLDRLIEDWKEQEKQNDSMKLQYSRQLASALKYLHRNRIVFRDLKTNNIGIDQDGRLRLFDFGLCRELPSPEAFNQISEEFTSRGVYEMSGVGTRRTMAPEVVLAKGYNCKADIYGWAIVVWEMFALARPYSSYSKTDHQHFVCKKGERPPLTAEEEQRQGRKHELLRGSVPIALSEILRSAWDASLSRRCDAELLCVKLDEILRPKRATIALAVRRSYQ</sequence>
<evidence type="ECO:0000256" key="1">
    <source>
        <dbReference type="SAM" id="Coils"/>
    </source>
</evidence>
<keyword evidence="4" id="KW-1185">Reference proteome</keyword>
<dbReference type="SUPFAM" id="SSF56112">
    <property type="entry name" value="Protein kinase-like (PK-like)"/>
    <property type="match status" value="1"/>
</dbReference>
<dbReference type="InParanoid" id="A0A1Z5KSZ9"/>
<dbReference type="InterPro" id="IPR011009">
    <property type="entry name" value="Kinase-like_dom_sf"/>
</dbReference>
<comment type="caution">
    <text evidence="3">The sequence shown here is derived from an EMBL/GenBank/DDBJ whole genome shotgun (WGS) entry which is preliminary data.</text>
</comment>
<feature type="coiled-coil region" evidence="1">
    <location>
        <begin position="173"/>
        <end position="200"/>
    </location>
</feature>
<dbReference type="SMART" id="SM00220">
    <property type="entry name" value="S_TKc"/>
    <property type="match status" value="1"/>
</dbReference>
<dbReference type="AlphaFoldDB" id="A0A1Z5KSZ9"/>
<dbReference type="GO" id="GO:0004674">
    <property type="term" value="F:protein serine/threonine kinase activity"/>
    <property type="evidence" value="ECO:0007669"/>
    <property type="project" value="TreeGrafter"/>
</dbReference>
<dbReference type="PROSITE" id="PS50011">
    <property type="entry name" value="PROTEIN_KINASE_DOM"/>
    <property type="match status" value="1"/>
</dbReference>
<protein>
    <recommendedName>
        <fullName evidence="2">Protein kinase domain-containing protein</fullName>
    </recommendedName>
</protein>
<evidence type="ECO:0000313" key="4">
    <source>
        <dbReference type="Proteomes" id="UP000198406"/>
    </source>
</evidence>
<evidence type="ECO:0000313" key="3">
    <source>
        <dbReference type="EMBL" id="GAX29419.1"/>
    </source>
</evidence>
<accession>A0A1Z5KSZ9</accession>
<dbReference type="InterPro" id="IPR000719">
    <property type="entry name" value="Prot_kinase_dom"/>
</dbReference>
<proteinExistence type="predicted"/>
<dbReference type="OrthoDB" id="48004at2759"/>
<gene>
    <name evidence="3" type="ORF">FisN_16Hu140</name>
</gene>
<dbReference type="GO" id="GO:0005524">
    <property type="term" value="F:ATP binding"/>
    <property type="evidence" value="ECO:0007669"/>
    <property type="project" value="InterPro"/>
</dbReference>
<name>A0A1Z5KSZ9_FISSO</name>
<dbReference type="Gene3D" id="1.10.510.10">
    <property type="entry name" value="Transferase(Phosphotransferase) domain 1"/>
    <property type="match status" value="1"/>
</dbReference>
<dbReference type="PANTHER" id="PTHR44329">
    <property type="entry name" value="SERINE/THREONINE-PROTEIN KINASE TNNI3K-RELATED"/>
    <property type="match status" value="1"/>
</dbReference>
<dbReference type="Pfam" id="PF00069">
    <property type="entry name" value="Pkinase"/>
    <property type="match status" value="1"/>
</dbReference>
<dbReference type="Proteomes" id="UP000198406">
    <property type="component" value="Unassembled WGS sequence"/>
</dbReference>